<evidence type="ECO:0000313" key="2">
    <source>
        <dbReference type="Proteomes" id="UP001479520"/>
    </source>
</evidence>
<gene>
    <name evidence="1" type="ORF">AADV58_18320</name>
</gene>
<dbReference type="RefSeq" id="WP_341744704.1">
    <property type="nucleotide sequence ID" value="NZ_CP151407.1"/>
</dbReference>
<keyword evidence="2" id="KW-1185">Reference proteome</keyword>
<evidence type="ECO:0000313" key="1">
    <source>
        <dbReference type="EMBL" id="WZJ23365.1"/>
    </source>
</evidence>
<sequence>MTKNIHYHVEAETPVCATKTLRELLGKLSRPGKKTSLRCHLYLQARFRKSPVIRMVLCPASHGILGCITAELCHADFCHDQESKAALSLLHWEGFLKALGVRDVVVADSVFQAEAERMVIGLPQSTPDRHLTAIAA</sequence>
<evidence type="ECO:0008006" key="3">
    <source>
        <dbReference type="Google" id="ProtNLM"/>
    </source>
</evidence>
<organism evidence="1 2">
    <name type="scientific">Azonexus hydrophilus</name>
    <dbReference type="NCBI Taxonomy" id="418702"/>
    <lineage>
        <taxon>Bacteria</taxon>
        <taxon>Pseudomonadati</taxon>
        <taxon>Pseudomonadota</taxon>
        <taxon>Betaproteobacteria</taxon>
        <taxon>Rhodocyclales</taxon>
        <taxon>Azonexaceae</taxon>
        <taxon>Azonexus</taxon>
    </lineage>
</organism>
<keyword evidence="1" id="KW-0614">Plasmid</keyword>
<dbReference type="EMBL" id="CP151407">
    <property type="protein sequence ID" value="WZJ23365.1"/>
    <property type="molecule type" value="Genomic_DNA"/>
</dbReference>
<geneLocation type="plasmid" evidence="1 2">
    <name>unnamed1</name>
</geneLocation>
<protein>
    <recommendedName>
        <fullName evidence="3">Transposase</fullName>
    </recommendedName>
</protein>
<dbReference type="Proteomes" id="UP001479520">
    <property type="component" value="Plasmid unnamed1"/>
</dbReference>
<name>A0ABZ2XL63_9RHOO</name>
<accession>A0ABZ2XL63</accession>
<proteinExistence type="predicted"/>
<reference evidence="1 2" key="1">
    <citation type="submission" date="2024-04" db="EMBL/GenBank/DDBJ databases">
        <title>Dissimilatory iodate-reducing microorganisms contribute to the enrichment of iodine in groundwater.</title>
        <authorList>
            <person name="Jiang Z."/>
        </authorList>
    </citation>
    <scope>NUCLEOTIDE SEQUENCE [LARGE SCALE GENOMIC DNA]</scope>
    <source>
        <strain evidence="1 2">NCP973</strain>
        <plasmid evidence="1 2">unnamed1</plasmid>
    </source>
</reference>